<evidence type="ECO:0000256" key="2">
    <source>
        <dbReference type="SAM" id="Phobius"/>
    </source>
</evidence>
<dbReference type="RefSeq" id="WP_042229558.1">
    <property type="nucleotide sequence ID" value="NZ_CP026520.1"/>
</dbReference>
<dbReference type="Proteomes" id="UP001527202">
    <property type="component" value="Unassembled WGS sequence"/>
</dbReference>
<evidence type="ECO:0000313" key="4">
    <source>
        <dbReference type="EMBL" id="QAV17352.1"/>
    </source>
</evidence>
<evidence type="ECO:0000256" key="1">
    <source>
        <dbReference type="SAM" id="MobiDB-lite"/>
    </source>
</evidence>
<keyword evidence="2" id="KW-1133">Transmembrane helix</keyword>
<dbReference type="Proteomes" id="UP000288943">
    <property type="component" value="Chromosome"/>
</dbReference>
<proteinExistence type="predicted"/>
<evidence type="ECO:0000313" key="3">
    <source>
        <dbReference type="EMBL" id="MCY9595590.1"/>
    </source>
</evidence>
<reference evidence="3 6" key="2">
    <citation type="submission" date="2022-05" db="EMBL/GenBank/DDBJ databases">
        <title>Genome Sequencing of Bee-Associated Microbes.</title>
        <authorList>
            <person name="Dunlap C."/>
        </authorList>
    </citation>
    <scope>NUCLEOTIDE SEQUENCE [LARGE SCALE GENOMIC DNA]</scope>
    <source>
        <strain evidence="3 6">NRRL B-23120</strain>
    </source>
</reference>
<dbReference type="KEGG" id="pchi:PC41400_06615"/>
<protein>
    <recommendedName>
        <fullName evidence="7">Tetratricopeptide repeat protein</fullName>
    </recommendedName>
</protein>
<dbReference type="AlphaFoldDB" id="A0A410WSP1"/>
<dbReference type="InterPro" id="IPR011990">
    <property type="entry name" value="TPR-like_helical_dom_sf"/>
</dbReference>
<dbReference type="EMBL" id="CP026520">
    <property type="protein sequence ID" value="QAV17352.1"/>
    <property type="molecule type" value="Genomic_DNA"/>
</dbReference>
<evidence type="ECO:0000313" key="5">
    <source>
        <dbReference type="Proteomes" id="UP000288943"/>
    </source>
</evidence>
<gene>
    <name evidence="3" type="ORF">M5X16_07390</name>
    <name evidence="4" type="ORF">PC41400_06615</name>
</gene>
<keyword evidence="6" id="KW-1185">Reference proteome</keyword>
<dbReference type="Gene3D" id="1.25.40.10">
    <property type="entry name" value="Tetratricopeptide repeat domain"/>
    <property type="match status" value="1"/>
</dbReference>
<feature type="region of interest" description="Disordered" evidence="1">
    <location>
        <begin position="260"/>
        <end position="283"/>
    </location>
</feature>
<keyword evidence="2" id="KW-0812">Transmembrane</keyword>
<dbReference type="EMBL" id="JAMDMJ010000008">
    <property type="protein sequence ID" value="MCY9595590.1"/>
    <property type="molecule type" value="Genomic_DNA"/>
</dbReference>
<evidence type="ECO:0000313" key="6">
    <source>
        <dbReference type="Proteomes" id="UP001527202"/>
    </source>
</evidence>
<name>A0A410WSP1_9BACL</name>
<keyword evidence="2" id="KW-0472">Membrane</keyword>
<reference evidence="4 5" key="1">
    <citation type="submission" date="2018-01" db="EMBL/GenBank/DDBJ databases">
        <title>The whole genome sequencing and assembly of Paenibacillus chitinolyticus KCCM 41400 strain.</title>
        <authorList>
            <person name="Kim J.-Y."/>
            <person name="Park M.-K."/>
            <person name="Lee Y.-J."/>
            <person name="Yi H."/>
            <person name="Bahn Y.-S."/>
            <person name="Kim J.F."/>
            <person name="Lee D.-W."/>
        </authorList>
    </citation>
    <scope>NUCLEOTIDE SEQUENCE [LARGE SCALE GENOMIC DNA]</scope>
    <source>
        <strain evidence="4 5">KCCM 41400</strain>
    </source>
</reference>
<dbReference type="SUPFAM" id="SSF48452">
    <property type="entry name" value="TPR-like"/>
    <property type="match status" value="1"/>
</dbReference>
<sequence>MRKRWQFLLAVLIVAGLLTEFYYYWNRPYKLPPVSDGMRLEEYNLAFEKEKAAAGGLAQGSAEELQKKVAAEPDNLAYGNALRVTMGKEGRIDAFVAFMKSLEQPPARAKLQLALAYVDQMQNESLGTASLGQISVHSIELMNEVLEKDPYDWLAHYARGINNLYWPVGLQRIDKSIQDLSFCLAVTKKFEQDHPFYMWTLAYTALGDALVKKGEITDGMKIWKEGHQAHPDDAALKERAQASKDQAVEIVVRERGMDQFQRPEPGISDLSPIWNPAKEGKGQ</sequence>
<evidence type="ECO:0008006" key="7">
    <source>
        <dbReference type="Google" id="ProtNLM"/>
    </source>
</evidence>
<accession>A0A410WSP1</accession>
<organism evidence="4 5">
    <name type="scientific">Paenibacillus chitinolyticus</name>
    <dbReference type="NCBI Taxonomy" id="79263"/>
    <lineage>
        <taxon>Bacteria</taxon>
        <taxon>Bacillati</taxon>
        <taxon>Bacillota</taxon>
        <taxon>Bacilli</taxon>
        <taxon>Bacillales</taxon>
        <taxon>Paenibacillaceae</taxon>
        <taxon>Paenibacillus</taxon>
    </lineage>
</organism>
<feature type="transmembrane region" description="Helical" evidence="2">
    <location>
        <begin position="7"/>
        <end position="25"/>
    </location>
</feature>
<dbReference type="GeneID" id="95374491"/>
<dbReference type="OrthoDB" id="2548545at2"/>